<keyword evidence="14" id="KW-1185">Reference proteome</keyword>
<dbReference type="EMBL" id="JABBGJ010000007">
    <property type="protein sequence ID" value="NML97920.1"/>
    <property type="molecule type" value="Genomic_DNA"/>
</dbReference>
<evidence type="ECO:0000259" key="12">
    <source>
        <dbReference type="Pfam" id="PF13609"/>
    </source>
</evidence>
<dbReference type="GO" id="GO:0046930">
    <property type="term" value="C:pore complex"/>
    <property type="evidence" value="ECO:0007669"/>
    <property type="project" value="UniProtKB-KW"/>
</dbReference>
<gene>
    <name evidence="13" type="ORF">HHL24_08155</name>
</gene>
<keyword evidence="7" id="KW-0406">Ion transport</keyword>
<keyword evidence="4" id="KW-1134">Transmembrane beta strand</keyword>
<dbReference type="AlphaFoldDB" id="A0A848I8R1"/>
<dbReference type="CDD" id="cd00342">
    <property type="entry name" value="gram_neg_porins"/>
    <property type="match status" value="1"/>
</dbReference>
<feature type="chain" id="PRO_5033038819" evidence="11">
    <location>
        <begin position="27"/>
        <end position="345"/>
    </location>
</feature>
<evidence type="ECO:0000313" key="14">
    <source>
        <dbReference type="Proteomes" id="UP000544134"/>
    </source>
</evidence>
<proteinExistence type="predicted"/>
<evidence type="ECO:0000256" key="3">
    <source>
        <dbReference type="ARBA" id="ARBA00022448"/>
    </source>
</evidence>
<dbReference type="PANTHER" id="PTHR34501:SF9">
    <property type="entry name" value="MAJOR OUTER MEMBRANE PROTEIN P.IA"/>
    <property type="match status" value="1"/>
</dbReference>
<feature type="signal peptide" evidence="11">
    <location>
        <begin position="1"/>
        <end position="26"/>
    </location>
</feature>
<feature type="domain" description="Porin" evidence="12">
    <location>
        <begin position="16"/>
        <end position="311"/>
    </location>
</feature>
<dbReference type="InterPro" id="IPR050298">
    <property type="entry name" value="Gram-neg_bact_OMP"/>
</dbReference>
<evidence type="ECO:0000256" key="9">
    <source>
        <dbReference type="ARBA" id="ARBA00023136"/>
    </source>
</evidence>
<evidence type="ECO:0000256" key="6">
    <source>
        <dbReference type="ARBA" id="ARBA00022729"/>
    </source>
</evidence>
<dbReference type="InterPro" id="IPR002299">
    <property type="entry name" value="Porin_Neis"/>
</dbReference>
<evidence type="ECO:0000256" key="2">
    <source>
        <dbReference type="ARBA" id="ARBA00011233"/>
    </source>
</evidence>
<sequence length="345" mass="36798">MNQHIQPVKLTVAGMLCLLAATHAHAQDSSVTLYGLLDTFVEMTNAGQGVTTRMASSGLYASRIGLRGSEDIGGGNRVNFTLEDGINTNNGTAADPTAAFNRQAWVGMSGNWGDLRIGRQNTPQFLMINRLDAFGGATMASGLDNLATYTFRVSNSVSYQTPTIAGIKAQILYGLSQSTTPQNGHGNIHVSAEYAHGPVYLGANYERITSATANDVQSDGFFGGSYDFGTIKLFAAYHHAQDTAHLYDKDVYSVSSAYTLTPFDIVSAGYAYAYDRTSAGNDAGEVSLMIRHTFSKRTLLYATASRIDNHNKAAFTMMGAAVAGLPLSHPGYSPAGVQIGVVHFF</sequence>
<dbReference type="InterPro" id="IPR033900">
    <property type="entry name" value="Gram_neg_porin_domain"/>
</dbReference>
<dbReference type="Gene3D" id="2.40.160.10">
    <property type="entry name" value="Porin"/>
    <property type="match status" value="1"/>
</dbReference>
<comment type="caution">
    <text evidence="13">The sequence shown here is derived from an EMBL/GenBank/DDBJ whole genome shotgun (WGS) entry which is preliminary data.</text>
</comment>
<evidence type="ECO:0000256" key="10">
    <source>
        <dbReference type="ARBA" id="ARBA00023237"/>
    </source>
</evidence>
<evidence type="ECO:0000256" key="1">
    <source>
        <dbReference type="ARBA" id="ARBA00004571"/>
    </source>
</evidence>
<accession>A0A848I8R1</accession>
<keyword evidence="3" id="KW-0813">Transport</keyword>
<evidence type="ECO:0000256" key="4">
    <source>
        <dbReference type="ARBA" id="ARBA00022452"/>
    </source>
</evidence>
<dbReference type="GO" id="GO:0009279">
    <property type="term" value="C:cell outer membrane"/>
    <property type="evidence" value="ECO:0007669"/>
    <property type="project" value="UniProtKB-SubCell"/>
</dbReference>
<dbReference type="InterPro" id="IPR023614">
    <property type="entry name" value="Porin_dom_sf"/>
</dbReference>
<comment type="subcellular location">
    <subcellularLocation>
        <location evidence="1">Cell outer membrane</location>
        <topology evidence="1">Multi-pass membrane protein</topology>
    </subcellularLocation>
</comment>
<dbReference type="GO" id="GO:0015288">
    <property type="term" value="F:porin activity"/>
    <property type="evidence" value="ECO:0007669"/>
    <property type="project" value="UniProtKB-KW"/>
</dbReference>
<evidence type="ECO:0000256" key="5">
    <source>
        <dbReference type="ARBA" id="ARBA00022692"/>
    </source>
</evidence>
<organism evidence="13 14">
    <name type="scientific">Paraburkholderia polaris</name>
    <dbReference type="NCBI Taxonomy" id="2728848"/>
    <lineage>
        <taxon>Bacteria</taxon>
        <taxon>Pseudomonadati</taxon>
        <taxon>Pseudomonadota</taxon>
        <taxon>Betaproteobacteria</taxon>
        <taxon>Burkholderiales</taxon>
        <taxon>Burkholderiaceae</taxon>
        <taxon>Paraburkholderia</taxon>
    </lineage>
</organism>
<dbReference type="GO" id="GO:0006811">
    <property type="term" value="P:monoatomic ion transport"/>
    <property type="evidence" value="ECO:0007669"/>
    <property type="project" value="UniProtKB-KW"/>
</dbReference>
<dbReference type="PRINTS" id="PR00184">
    <property type="entry name" value="NEISSPPORIN"/>
</dbReference>
<dbReference type="Proteomes" id="UP000544134">
    <property type="component" value="Unassembled WGS sequence"/>
</dbReference>
<keyword evidence="5" id="KW-0812">Transmembrane</keyword>
<keyword evidence="6 11" id="KW-0732">Signal</keyword>
<evidence type="ECO:0000256" key="11">
    <source>
        <dbReference type="SAM" id="SignalP"/>
    </source>
</evidence>
<evidence type="ECO:0000256" key="8">
    <source>
        <dbReference type="ARBA" id="ARBA00023114"/>
    </source>
</evidence>
<keyword evidence="9" id="KW-0472">Membrane</keyword>
<dbReference type="SUPFAM" id="SSF56935">
    <property type="entry name" value="Porins"/>
    <property type="match status" value="1"/>
</dbReference>
<comment type="subunit">
    <text evidence="2">Homotrimer.</text>
</comment>
<dbReference type="PANTHER" id="PTHR34501">
    <property type="entry name" value="PROTEIN YDDL-RELATED"/>
    <property type="match status" value="1"/>
</dbReference>
<keyword evidence="8" id="KW-0626">Porin</keyword>
<protein>
    <submittedName>
        <fullName evidence="13">Porin</fullName>
    </submittedName>
</protein>
<keyword evidence="10" id="KW-0998">Cell outer membrane</keyword>
<dbReference type="Pfam" id="PF13609">
    <property type="entry name" value="Porin_4"/>
    <property type="match status" value="1"/>
</dbReference>
<name>A0A848I8R1_9BURK</name>
<evidence type="ECO:0000313" key="13">
    <source>
        <dbReference type="EMBL" id="NML97920.1"/>
    </source>
</evidence>
<evidence type="ECO:0000256" key="7">
    <source>
        <dbReference type="ARBA" id="ARBA00023065"/>
    </source>
</evidence>
<reference evidence="13 14" key="1">
    <citation type="submission" date="2020-04" db="EMBL/GenBank/DDBJ databases">
        <title>Paraburkholderia sp. RP-4-7 isolated from soil.</title>
        <authorList>
            <person name="Dahal R.H."/>
        </authorList>
    </citation>
    <scope>NUCLEOTIDE SEQUENCE [LARGE SCALE GENOMIC DNA]</scope>
    <source>
        <strain evidence="13 14">RP-4-7</strain>
    </source>
</reference>
<dbReference type="RefSeq" id="WP_169484994.1">
    <property type="nucleotide sequence ID" value="NZ_JABBGJ010000007.1"/>
</dbReference>